<feature type="binding site" evidence="4">
    <location>
        <position position="223"/>
    </location>
    <ligand>
        <name>Zn(2+)</name>
        <dbReference type="ChEBI" id="CHEBI:29105"/>
    </ligand>
</feature>
<dbReference type="NCBIfam" id="TIGR03445">
    <property type="entry name" value="mycothiol_MshB"/>
    <property type="match status" value="1"/>
</dbReference>
<dbReference type="AlphaFoldDB" id="A0A221VY88"/>
<feature type="binding site" evidence="4">
    <location>
        <position position="84"/>
    </location>
    <ligand>
        <name>Zn(2+)</name>
        <dbReference type="ChEBI" id="CHEBI:29105"/>
    </ligand>
</feature>
<dbReference type="GO" id="GO:0008270">
    <property type="term" value="F:zinc ion binding"/>
    <property type="evidence" value="ECO:0007669"/>
    <property type="project" value="UniProtKB-UniRule"/>
</dbReference>
<sequence>MSVGGRGRTGTATSGTPLRAGLRSPMILLTEQRRCAVRARAVGAARARCRAPGRADYPAVVTTAPGFRLTAVPRLLLVHAHPDDESIWTGGTIAHFAARGVAVTVVTCTLGEEGEIIPAGLRGLGPEAADQLGGYRVGELRSACAALGVTDHRFLGGLGRWRDSGMRWAAPGRAEPKLSPHPRAFAIGDFDEQVAALTAILRDVRPQVVMTYAADGGYGHPDHVRAHEVTMAAARAATHDMSVFHVVSARADVEAGVAELAQVPGVPFTLPAPGELAGVEDADISHRVDIAESLPAKLNALRAHATQVQVWQDNAGTAVFALSNGVAQPVLDRECFTHALSRPGGRVPASIDQELLGAGIQPEIIAPPEGLAEIAAADAQAAKGDAAVRAR</sequence>
<accession>A0A221VY88</accession>
<dbReference type="HAMAP" id="MF_01696">
    <property type="entry name" value="MshB"/>
    <property type="match status" value="1"/>
</dbReference>
<feature type="binding site" evidence="4">
    <location>
        <position position="81"/>
    </location>
    <ligand>
        <name>Zn(2+)</name>
        <dbReference type="ChEBI" id="CHEBI:29105"/>
    </ligand>
</feature>
<comment type="catalytic activity">
    <reaction evidence="4">
        <text>1D-myo-inositol 2-acetamido-2-deoxy-alpha-D-glucopyranoside + H2O = 1D-myo-inositol 2-amino-2-deoxy-alpha-D-glucopyranoside + acetate</text>
        <dbReference type="Rhea" id="RHEA:26180"/>
        <dbReference type="ChEBI" id="CHEBI:15377"/>
        <dbReference type="ChEBI" id="CHEBI:30089"/>
        <dbReference type="ChEBI" id="CHEBI:52442"/>
        <dbReference type="ChEBI" id="CHEBI:58886"/>
        <dbReference type="EC" id="3.5.1.103"/>
    </reaction>
</comment>
<evidence type="ECO:0000313" key="6">
    <source>
        <dbReference type="Proteomes" id="UP000204221"/>
    </source>
</evidence>
<evidence type="ECO:0000256" key="2">
    <source>
        <dbReference type="ARBA" id="ARBA00022801"/>
    </source>
</evidence>
<dbReference type="EC" id="3.5.1.103" evidence="4"/>
<dbReference type="PANTHER" id="PTHR12993">
    <property type="entry name" value="N-ACETYLGLUCOSAMINYL-PHOSPHATIDYLINOSITOL DE-N-ACETYLASE-RELATED"/>
    <property type="match status" value="1"/>
</dbReference>
<evidence type="ECO:0000256" key="3">
    <source>
        <dbReference type="ARBA" id="ARBA00022833"/>
    </source>
</evidence>
<proteinExistence type="inferred from homology"/>
<gene>
    <name evidence="5" type="primary">mshB1</name>
    <name evidence="4" type="synonym">mshB</name>
    <name evidence="5" type="ORF">AHOG_04250</name>
</gene>
<dbReference type="Gene3D" id="3.40.50.10320">
    <property type="entry name" value="LmbE-like"/>
    <property type="match status" value="1"/>
</dbReference>
<dbReference type="InterPro" id="IPR003737">
    <property type="entry name" value="GlcNAc_PI_deacetylase-related"/>
</dbReference>
<comment type="cofactor">
    <cofactor evidence="4">
        <name>Zn(2+)</name>
        <dbReference type="ChEBI" id="CHEBI:29105"/>
    </cofactor>
    <text evidence="4">Binds 1 zinc ion per subunit.</text>
</comment>
<comment type="function">
    <text evidence="4">Catalyzes the deacetylation of 1D-myo-inositol 2-acetamido-2-deoxy-alpha-D-glucopyranoside (GlcNAc-Ins) in the mycothiol biosynthesis pathway.</text>
</comment>
<evidence type="ECO:0000313" key="5">
    <source>
        <dbReference type="EMBL" id="ASO18506.1"/>
    </source>
</evidence>
<keyword evidence="2 4" id="KW-0378">Hydrolase</keyword>
<dbReference type="InterPro" id="IPR024078">
    <property type="entry name" value="LmbE-like_dom_sf"/>
</dbReference>
<dbReference type="GO" id="GO:0010125">
    <property type="term" value="P:mycothiol biosynthetic process"/>
    <property type="evidence" value="ECO:0007669"/>
    <property type="project" value="UniProtKB-UniRule"/>
</dbReference>
<dbReference type="Pfam" id="PF02585">
    <property type="entry name" value="PIG-L"/>
    <property type="match status" value="1"/>
</dbReference>
<dbReference type="EMBL" id="CP022521">
    <property type="protein sequence ID" value="ASO18506.1"/>
    <property type="molecule type" value="Genomic_DNA"/>
</dbReference>
<protein>
    <recommendedName>
        <fullName evidence="4">1D-myo-inositol 2-acetamido-2-deoxy-alpha-D-glucopyranoside deacetylase</fullName>
        <shortName evidence="4">GlcNAc-Ins deacetylase</shortName>
        <ecNumber evidence="4">3.5.1.103</ecNumber>
    </recommendedName>
    <alternativeName>
        <fullName evidence="4">N-acetyl-1-D-myo-inositol-2-amino-2-deoxy-alpha-D-glucopyranoside deacetylase</fullName>
    </alternativeName>
</protein>
<comment type="similarity">
    <text evidence="4">Belongs to the MshB deacetylase family.</text>
</comment>
<dbReference type="GO" id="GO:0035595">
    <property type="term" value="F:N-acetylglucosaminylinositol deacetylase activity"/>
    <property type="evidence" value="ECO:0007669"/>
    <property type="project" value="UniProtKB-EC"/>
</dbReference>
<dbReference type="Proteomes" id="UP000204221">
    <property type="component" value="Chromosome"/>
</dbReference>
<organism evidence="5 6">
    <name type="scientific">Actinoalloteichus hoggarensis</name>
    <dbReference type="NCBI Taxonomy" id="1470176"/>
    <lineage>
        <taxon>Bacteria</taxon>
        <taxon>Bacillati</taxon>
        <taxon>Actinomycetota</taxon>
        <taxon>Actinomycetes</taxon>
        <taxon>Pseudonocardiales</taxon>
        <taxon>Pseudonocardiaceae</taxon>
        <taxon>Actinoalloteichus</taxon>
    </lineage>
</organism>
<keyword evidence="3 4" id="KW-0862">Zinc</keyword>
<dbReference type="KEGG" id="ahg:AHOG_04250"/>
<reference evidence="5 6" key="1">
    <citation type="submission" date="2017-07" db="EMBL/GenBank/DDBJ databases">
        <title>Complete genome sequence of Actinoalloteichus hoggarensis DSM 45943, type strain of Actinoalloteichus hoggarensis.</title>
        <authorList>
            <person name="Ruckert C."/>
            <person name="Nouioui I."/>
            <person name="Willmese J."/>
            <person name="van Wezel G."/>
            <person name="Klenk H.-P."/>
            <person name="Kalinowski J."/>
            <person name="Zotchev S.B."/>
        </authorList>
    </citation>
    <scope>NUCLEOTIDE SEQUENCE [LARGE SCALE GENOMIC DNA]</scope>
    <source>
        <strain evidence="5 6">DSM 45943</strain>
    </source>
</reference>
<evidence type="ECO:0000256" key="1">
    <source>
        <dbReference type="ARBA" id="ARBA00022723"/>
    </source>
</evidence>
<name>A0A221VY88_9PSEU</name>
<keyword evidence="1 4" id="KW-0479">Metal-binding</keyword>
<dbReference type="PANTHER" id="PTHR12993:SF26">
    <property type="entry name" value="1D-MYO-INOSITOL 2-ACETAMIDO-2-DEOXY-ALPHA-D-GLUCOPYRANOSIDE DEACETYLASE"/>
    <property type="match status" value="1"/>
</dbReference>
<keyword evidence="6" id="KW-1185">Reference proteome</keyword>
<dbReference type="SUPFAM" id="SSF102588">
    <property type="entry name" value="LmbE-like"/>
    <property type="match status" value="1"/>
</dbReference>
<evidence type="ECO:0000256" key="4">
    <source>
        <dbReference type="HAMAP-Rule" id="MF_01696"/>
    </source>
</evidence>
<dbReference type="InterPro" id="IPR017810">
    <property type="entry name" value="Mycothiol_biosynthesis_MshB"/>
</dbReference>